<feature type="domain" description="Reverse transcriptase" evidence="1">
    <location>
        <begin position="1"/>
        <end position="119"/>
    </location>
</feature>
<dbReference type="InterPro" id="IPR000477">
    <property type="entry name" value="RT_dom"/>
</dbReference>
<evidence type="ECO:0000259" key="1">
    <source>
        <dbReference type="PROSITE" id="PS50878"/>
    </source>
</evidence>
<keyword evidence="2" id="KW-0548">Nucleotidyltransferase</keyword>
<reference evidence="2 3" key="1">
    <citation type="journal article" date="2021" name="Elife">
        <title>Chloroplast acquisition without the gene transfer in kleptoplastic sea slugs, Plakobranchus ocellatus.</title>
        <authorList>
            <person name="Maeda T."/>
            <person name="Takahashi S."/>
            <person name="Yoshida T."/>
            <person name="Shimamura S."/>
            <person name="Takaki Y."/>
            <person name="Nagai Y."/>
            <person name="Toyoda A."/>
            <person name="Suzuki Y."/>
            <person name="Arimoto A."/>
            <person name="Ishii H."/>
            <person name="Satoh N."/>
            <person name="Nishiyama T."/>
            <person name="Hasebe M."/>
            <person name="Maruyama T."/>
            <person name="Minagawa J."/>
            <person name="Obokata J."/>
            <person name="Shigenobu S."/>
        </authorList>
    </citation>
    <scope>NUCLEOTIDE SEQUENCE [LARGE SCALE GENOMIC DNA]</scope>
</reference>
<accession>A0AAV4FNJ3</accession>
<comment type="caution">
    <text evidence="2">The sequence shown here is derived from an EMBL/GenBank/DDBJ whole genome shotgun (WGS) entry which is preliminary data.</text>
</comment>
<proteinExistence type="predicted"/>
<dbReference type="PROSITE" id="PS50878">
    <property type="entry name" value="RT_POL"/>
    <property type="match status" value="1"/>
</dbReference>
<evidence type="ECO:0000313" key="3">
    <source>
        <dbReference type="Proteomes" id="UP000762676"/>
    </source>
</evidence>
<evidence type="ECO:0000313" key="2">
    <source>
        <dbReference type="EMBL" id="GFR74298.1"/>
    </source>
</evidence>
<keyword evidence="3" id="KW-1185">Reference proteome</keyword>
<dbReference type="Proteomes" id="UP000762676">
    <property type="component" value="Unassembled WGS sequence"/>
</dbReference>
<name>A0AAV4FNJ3_9GAST</name>
<dbReference type="EMBL" id="BMAT01011516">
    <property type="protein sequence ID" value="GFR74298.1"/>
    <property type="molecule type" value="Genomic_DNA"/>
</dbReference>
<dbReference type="GO" id="GO:0003964">
    <property type="term" value="F:RNA-directed DNA polymerase activity"/>
    <property type="evidence" value="ECO:0007669"/>
    <property type="project" value="UniProtKB-KW"/>
</dbReference>
<protein>
    <submittedName>
        <fullName evidence="2">Reverse transcriptase-like protein</fullName>
    </submittedName>
</protein>
<dbReference type="PANTHER" id="PTHR33332">
    <property type="entry name" value="REVERSE TRANSCRIPTASE DOMAIN-CONTAINING PROTEIN"/>
    <property type="match status" value="1"/>
</dbReference>
<sequence length="119" mass="13478">MFYDFSSAFNTIQPHILCDKLISYDIRPSIVLWVLDYLTSRPQFVQLNASINSDVLTTNTGAPQGAVLSPFLFSLYTSDCRSSNDDCVFDKYADDTVQIGLITDDDDRAKGRVYKYVQK</sequence>
<gene>
    <name evidence="2" type="ORF">ElyMa_005751800</name>
</gene>
<dbReference type="SUPFAM" id="SSF56672">
    <property type="entry name" value="DNA/RNA polymerases"/>
    <property type="match status" value="1"/>
</dbReference>
<keyword evidence="2" id="KW-0695">RNA-directed DNA polymerase</keyword>
<dbReference type="Pfam" id="PF00078">
    <property type="entry name" value="RVT_1"/>
    <property type="match status" value="1"/>
</dbReference>
<dbReference type="InterPro" id="IPR043502">
    <property type="entry name" value="DNA/RNA_pol_sf"/>
</dbReference>
<dbReference type="AlphaFoldDB" id="A0AAV4FNJ3"/>
<organism evidence="2 3">
    <name type="scientific">Elysia marginata</name>
    <dbReference type="NCBI Taxonomy" id="1093978"/>
    <lineage>
        <taxon>Eukaryota</taxon>
        <taxon>Metazoa</taxon>
        <taxon>Spiralia</taxon>
        <taxon>Lophotrochozoa</taxon>
        <taxon>Mollusca</taxon>
        <taxon>Gastropoda</taxon>
        <taxon>Heterobranchia</taxon>
        <taxon>Euthyneura</taxon>
        <taxon>Panpulmonata</taxon>
        <taxon>Sacoglossa</taxon>
        <taxon>Placobranchoidea</taxon>
        <taxon>Plakobranchidae</taxon>
        <taxon>Elysia</taxon>
    </lineage>
</organism>
<keyword evidence="2" id="KW-0808">Transferase</keyword>